<name>K2FYB6_9BACT</name>
<dbReference type="InterPro" id="IPR027417">
    <property type="entry name" value="P-loop_NTPase"/>
</dbReference>
<dbReference type="GO" id="GO:0005524">
    <property type="term" value="F:ATP binding"/>
    <property type="evidence" value="ECO:0007669"/>
    <property type="project" value="UniProtKB-KW"/>
</dbReference>
<dbReference type="InterPro" id="IPR032781">
    <property type="entry name" value="ABC_tran_Xtn"/>
</dbReference>
<evidence type="ECO:0000259" key="4">
    <source>
        <dbReference type="PROSITE" id="PS50893"/>
    </source>
</evidence>
<evidence type="ECO:0000313" key="5">
    <source>
        <dbReference type="EMBL" id="EKE26892.1"/>
    </source>
</evidence>
<organism evidence="5">
    <name type="scientific">uncultured bacterium</name>
    <name type="common">gcode 4</name>
    <dbReference type="NCBI Taxonomy" id="1234023"/>
    <lineage>
        <taxon>Bacteria</taxon>
        <taxon>environmental samples</taxon>
    </lineage>
</organism>
<accession>K2FYB6</accession>
<dbReference type="PANTHER" id="PTHR42855:SF2">
    <property type="entry name" value="DRUG RESISTANCE ABC TRANSPORTER,ATP-BINDING PROTEIN"/>
    <property type="match status" value="1"/>
</dbReference>
<feature type="domain" description="ABC transporter" evidence="4">
    <location>
        <begin position="318"/>
        <end position="536"/>
    </location>
</feature>
<proteinExistence type="predicted"/>
<keyword evidence="1" id="KW-0547">Nucleotide-binding</keyword>
<dbReference type="AlphaFoldDB" id="K2FYB6"/>
<protein>
    <recommendedName>
        <fullName evidence="4">ABC transporter domain-containing protein</fullName>
    </recommendedName>
</protein>
<dbReference type="Pfam" id="PF00005">
    <property type="entry name" value="ABC_tran"/>
    <property type="match status" value="2"/>
</dbReference>
<dbReference type="InterPro" id="IPR051309">
    <property type="entry name" value="ABCF_ATPase"/>
</dbReference>
<dbReference type="Pfam" id="PF12848">
    <property type="entry name" value="ABC_tran_Xtn"/>
    <property type="match status" value="1"/>
</dbReference>
<sequence>MKHLKINIDLHENNKKEILKNVSFLVNEKERISIVWWNWVGKTTLLKIITWEINDFTWSVENIWSLSLWYLAQIFFDDEQKLVKEELKEAFVNIVEAEKNLDELEKLMNDKTDNIEIIEKYTQALEYFNIIWWYDYENKISRVANWLWIWELLTKKIVEVSWWQRTKIALTKILLQSPDFLLLDEPTNFIDLASVEWFENYLKNTWKWWYIIISHDRDFLDKTCTKTHELLPIRPIEQYAWNYTYYVKEKAKREEIAMEDWERQQEFIDKEKKLINRFRAWSRASMAKSRGRALEKIDIIDKPFSAKKPRFSFSFSEASNRQLLYFKDVFIWRNEPLFFISELELSLWQRIWIIWENWVGKSTLIKTILEEINPLEWFISRWKWLQINYYSQLHEELDKEKTLKENFMKFWLEYSNEKLTAIISNFLFDINDIDKKVKEFSWGQISKILFAILWQKWCNFLVLDEPTNHLDYDFREALENELLKFKWTILFISHDRYFINKIATHLWVIKDQELKLSYWNYDDYKFRLERWLDFDATLFDEEANLNFALEEKLWEKEARRIREKYSKNKKRK</sequence>
<feature type="coiled-coil region" evidence="3">
    <location>
        <begin position="87"/>
        <end position="121"/>
    </location>
</feature>
<gene>
    <name evidence="5" type="ORF">ACD_4C00128G0002</name>
</gene>
<dbReference type="InterPro" id="IPR003439">
    <property type="entry name" value="ABC_transporter-like_ATP-bd"/>
</dbReference>
<feature type="domain" description="ABC transporter" evidence="4">
    <location>
        <begin position="1"/>
        <end position="260"/>
    </location>
</feature>
<dbReference type="Gene3D" id="3.40.50.300">
    <property type="entry name" value="P-loop containing nucleotide triphosphate hydrolases"/>
    <property type="match status" value="2"/>
</dbReference>
<keyword evidence="3" id="KW-0175">Coiled coil</keyword>
<dbReference type="PANTHER" id="PTHR42855">
    <property type="entry name" value="ABC TRANSPORTER ATP-BINDING SUBUNIT"/>
    <property type="match status" value="1"/>
</dbReference>
<evidence type="ECO:0000256" key="3">
    <source>
        <dbReference type="SAM" id="Coils"/>
    </source>
</evidence>
<dbReference type="PROSITE" id="PS50893">
    <property type="entry name" value="ABC_TRANSPORTER_2"/>
    <property type="match status" value="2"/>
</dbReference>
<evidence type="ECO:0000256" key="2">
    <source>
        <dbReference type="ARBA" id="ARBA00022840"/>
    </source>
</evidence>
<dbReference type="GO" id="GO:0016887">
    <property type="term" value="F:ATP hydrolysis activity"/>
    <property type="evidence" value="ECO:0007669"/>
    <property type="project" value="InterPro"/>
</dbReference>
<reference evidence="5" key="1">
    <citation type="journal article" date="2012" name="Science">
        <title>Fermentation, hydrogen, and sulfur metabolism in multiple uncultivated bacterial phyla.</title>
        <authorList>
            <person name="Wrighton K.C."/>
            <person name="Thomas B.C."/>
            <person name="Sharon I."/>
            <person name="Miller C.S."/>
            <person name="Castelle C.J."/>
            <person name="VerBerkmoes N.C."/>
            <person name="Wilkins M.J."/>
            <person name="Hettich R.L."/>
            <person name="Lipton M.S."/>
            <person name="Williams K.H."/>
            <person name="Long P.E."/>
            <person name="Banfield J.F."/>
        </authorList>
    </citation>
    <scope>NUCLEOTIDE SEQUENCE [LARGE SCALE GENOMIC DNA]</scope>
</reference>
<dbReference type="FunFam" id="3.40.50.300:FF:000011">
    <property type="entry name" value="Putative ABC transporter ATP-binding component"/>
    <property type="match status" value="1"/>
</dbReference>
<keyword evidence="2" id="KW-0067">ATP-binding</keyword>
<evidence type="ECO:0000256" key="1">
    <source>
        <dbReference type="ARBA" id="ARBA00022741"/>
    </source>
</evidence>
<dbReference type="SUPFAM" id="SSF52540">
    <property type="entry name" value="P-loop containing nucleoside triphosphate hydrolases"/>
    <property type="match status" value="2"/>
</dbReference>
<comment type="caution">
    <text evidence="5">The sequence shown here is derived from an EMBL/GenBank/DDBJ whole genome shotgun (WGS) entry which is preliminary data.</text>
</comment>
<dbReference type="EMBL" id="AMFJ01000644">
    <property type="protein sequence ID" value="EKE26892.1"/>
    <property type="molecule type" value="Genomic_DNA"/>
</dbReference>